<evidence type="ECO:0000256" key="7">
    <source>
        <dbReference type="ARBA" id="ARBA00023136"/>
    </source>
</evidence>
<evidence type="ECO:0000256" key="9">
    <source>
        <dbReference type="RuleBase" id="RU000488"/>
    </source>
</evidence>
<evidence type="ECO:0000313" key="11">
    <source>
        <dbReference type="EMBL" id="KAG0573360.1"/>
    </source>
</evidence>
<evidence type="ECO:0000256" key="4">
    <source>
        <dbReference type="ARBA" id="ARBA00022692"/>
    </source>
</evidence>
<dbReference type="GO" id="GO:0016020">
    <property type="term" value="C:membrane"/>
    <property type="evidence" value="ECO:0007669"/>
    <property type="project" value="UniProtKB-SubCell"/>
</dbReference>
<feature type="repeat" description="Solcar" evidence="8">
    <location>
        <begin position="226"/>
        <end position="316"/>
    </location>
</feature>
<keyword evidence="6 10" id="KW-1133">Transmembrane helix</keyword>
<proteinExistence type="inferred from homology"/>
<protein>
    <submittedName>
        <fullName evidence="11">Uncharacterized protein</fullName>
    </submittedName>
</protein>
<feature type="transmembrane region" description="Helical" evidence="10">
    <location>
        <begin position="79"/>
        <end position="100"/>
    </location>
</feature>
<dbReference type="GO" id="GO:0051724">
    <property type="term" value="F:NAD transmembrane transporter activity"/>
    <property type="evidence" value="ECO:0007669"/>
    <property type="project" value="UniProtKB-ARBA"/>
</dbReference>
<evidence type="ECO:0000313" key="12">
    <source>
        <dbReference type="Proteomes" id="UP000822688"/>
    </source>
</evidence>
<feature type="repeat" description="Solcar" evidence="8">
    <location>
        <begin position="126"/>
        <end position="214"/>
    </location>
</feature>
<keyword evidence="3 9" id="KW-0813">Transport</keyword>
<comment type="subcellular location">
    <subcellularLocation>
        <location evidence="1">Membrane</location>
        <topology evidence="1">Multi-pass membrane protein</topology>
    </subcellularLocation>
</comment>
<dbReference type="EMBL" id="CM026426">
    <property type="protein sequence ID" value="KAG0573360.1"/>
    <property type="molecule type" value="Genomic_DNA"/>
</dbReference>
<evidence type="ECO:0000256" key="3">
    <source>
        <dbReference type="ARBA" id="ARBA00022448"/>
    </source>
</evidence>
<dbReference type="FunFam" id="1.50.40.10:FF:000081">
    <property type="entry name" value="NAD+ transporter"/>
    <property type="match status" value="1"/>
</dbReference>
<gene>
    <name evidence="11" type="ORF">KC19_VG171500</name>
</gene>
<sequence>MAKKGNGVALAVARDDRRTKFITAAAGAGAGMLAATFVCPLDVVKTRLQVNRMGYQNINGTMVLGHLGKIFREEGVKGLYCGFSSTMVALLVNWAVYFTVYEQLKIVLQTQEARRTGVATNACPRLSVGANMLASAGAGATTILVTNPLWVVKTRIQTQSLRPDIIPYQGVFSALRRIFREEGARGLYSGVVPALAGISHVAIQFPLFEFLKTQLATRDGTTVEKLPVGQVAMATSAAKVIASTITYPHEVVRSRLQEQGIAKLDQLRYTGVFDCIKKISVHEGLGGFYRGYATNLMRTTPAAVITFTSFEMILRQLKIIFPLEGN</sequence>
<dbReference type="SUPFAM" id="SSF103506">
    <property type="entry name" value="Mitochondrial carrier"/>
    <property type="match status" value="1"/>
</dbReference>
<name>A0A8T0HQV6_CERPU</name>
<comment type="caution">
    <text evidence="11">The sequence shown here is derived from an EMBL/GenBank/DDBJ whole genome shotgun (WGS) entry which is preliminary data.</text>
</comment>
<evidence type="ECO:0000256" key="1">
    <source>
        <dbReference type="ARBA" id="ARBA00004141"/>
    </source>
</evidence>
<dbReference type="InterPro" id="IPR018108">
    <property type="entry name" value="MCP_transmembrane"/>
</dbReference>
<dbReference type="PROSITE" id="PS50920">
    <property type="entry name" value="SOLCAR"/>
    <property type="match status" value="3"/>
</dbReference>
<keyword evidence="12" id="KW-1185">Reference proteome</keyword>
<dbReference type="InterPro" id="IPR023395">
    <property type="entry name" value="MCP_dom_sf"/>
</dbReference>
<evidence type="ECO:0000256" key="5">
    <source>
        <dbReference type="ARBA" id="ARBA00022737"/>
    </source>
</evidence>
<dbReference type="InterPro" id="IPR044712">
    <property type="entry name" value="SLC25A32-like"/>
</dbReference>
<keyword evidence="7 8" id="KW-0472">Membrane</keyword>
<evidence type="ECO:0000256" key="8">
    <source>
        <dbReference type="PROSITE-ProRule" id="PRU00282"/>
    </source>
</evidence>
<dbReference type="InterPro" id="IPR002067">
    <property type="entry name" value="MCP"/>
</dbReference>
<dbReference type="AlphaFoldDB" id="A0A8T0HQV6"/>
<dbReference type="FunFam" id="1.50.40.10:FF:000105">
    <property type="entry name" value="Nicotinamide adenine dinucleotide transporter 1, chloroplastic"/>
    <property type="match status" value="1"/>
</dbReference>
<dbReference type="PANTHER" id="PTHR45683">
    <property type="entry name" value="MITOCHONDRIAL NICOTINAMIDE ADENINE DINUCLEOTIDE TRANSPORTER 1-RELATED-RELATED"/>
    <property type="match status" value="1"/>
</dbReference>
<evidence type="ECO:0000256" key="6">
    <source>
        <dbReference type="ARBA" id="ARBA00022989"/>
    </source>
</evidence>
<evidence type="ECO:0000256" key="2">
    <source>
        <dbReference type="ARBA" id="ARBA00006375"/>
    </source>
</evidence>
<accession>A0A8T0HQV6</accession>
<feature type="transmembrane region" description="Helical" evidence="10">
    <location>
        <begin position="21"/>
        <end position="44"/>
    </location>
</feature>
<dbReference type="Pfam" id="PF00153">
    <property type="entry name" value="Mito_carr"/>
    <property type="match status" value="3"/>
</dbReference>
<organism evidence="11 12">
    <name type="scientific">Ceratodon purpureus</name>
    <name type="common">Fire moss</name>
    <name type="synonym">Dicranum purpureum</name>
    <dbReference type="NCBI Taxonomy" id="3225"/>
    <lineage>
        <taxon>Eukaryota</taxon>
        <taxon>Viridiplantae</taxon>
        <taxon>Streptophyta</taxon>
        <taxon>Embryophyta</taxon>
        <taxon>Bryophyta</taxon>
        <taxon>Bryophytina</taxon>
        <taxon>Bryopsida</taxon>
        <taxon>Dicranidae</taxon>
        <taxon>Pseudoditrichales</taxon>
        <taxon>Ditrichaceae</taxon>
        <taxon>Ceratodon</taxon>
    </lineage>
</organism>
<reference evidence="11" key="1">
    <citation type="submission" date="2020-06" db="EMBL/GenBank/DDBJ databases">
        <title>WGS assembly of Ceratodon purpureus strain R40.</title>
        <authorList>
            <person name="Carey S.B."/>
            <person name="Jenkins J."/>
            <person name="Shu S."/>
            <person name="Lovell J.T."/>
            <person name="Sreedasyam A."/>
            <person name="Maumus F."/>
            <person name="Tiley G.P."/>
            <person name="Fernandez-Pozo N."/>
            <person name="Barry K."/>
            <person name="Chen C."/>
            <person name="Wang M."/>
            <person name="Lipzen A."/>
            <person name="Daum C."/>
            <person name="Saski C.A."/>
            <person name="Payton A.C."/>
            <person name="Mcbreen J.C."/>
            <person name="Conrad R.E."/>
            <person name="Kollar L.M."/>
            <person name="Olsson S."/>
            <person name="Huttunen S."/>
            <person name="Landis J.B."/>
            <person name="Wickett N.J."/>
            <person name="Johnson M.G."/>
            <person name="Rensing S.A."/>
            <person name="Grimwood J."/>
            <person name="Schmutz J."/>
            <person name="Mcdaniel S.F."/>
        </authorList>
    </citation>
    <scope>NUCLEOTIDE SEQUENCE</scope>
    <source>
        <strain evidence="11">R40</strain>
    </source>
</reference>
<dbReference type="PRINTS" id="PR00926">
    <property type="entry name" value="MITOCARRIER"/>
</dbReference>
<dbReference type="Gene3D" id="1.50.40.10">
    <property type="entry name" value="Mitochondrial carrier domain"/>
    <property type="match status" value="2"/>
</dbReference>
<keyword evidence="4 8" id="KW-0812">Transmembrane</keyword>
<feature type="repeat" description="Solcar" evidence="8">
    <location>
        <begin position="18"/>
        <end position="107"/>
    </location>
</feature>
<keyword evidence="5" id="KW-0677">Repeat</keyword>
<dbReference type="Proteomes" id="UP000822688">
    <property type="component" value="Chromosome V"/>
</dbReference>
<evidence type="ECO:0000256" key="10">
    <source>
        <dbReference type="SAM" id="Phobius"/>
    </source>
</evidence>
<comment type="similarity">
    <text evidence="2 9">Belongs to the mitochondrial carrier (TC 2.A.29) family.</text>
</comment>